<dbReference type="AlphaFoldDB" id="A0AAQ3PRW9"/>
<protein>
    <submittedName>
        <fullName evidence="2">Uncharacterized protein</fullName>
    </submittedName>
</protein>
<evidence type="ECO:0000313" key="2">
    <source>
        <dbReference type="EMBL" id="WVZ55645.1"/>
    </source>
</evidence>
<evidence type="ECO:0000313" key="3">
    <source>
        <dbReference type="Proteomes" id="UP001341281"/>
    </source>
</evidence>
<gene>
    <name evidence="2" type="ORF">U9M48_006280</name>
</gene>
<organism evidence="2 3">
    <name type="scientific">Paspalum notatum var. saurae</name>
    <dbReference type="NCBI Taxonomy" id="547442"/>
    <lineage>
        <taxon>Eukaryota</taxon>
        <taxon>Viridiplantae</taxon>
        <taxon>Streptophyta</taxon>
        <taxon>Embryophyta</taxon>
        <taxon>Tracheophyta</taxon>
        <taxon>Spermatophyta</taxon>
        <taxon>Magnoliopsida</taxon>
        <taxon>Liliopsida</taxon>
        <taxon>Poales</taxon>
        <taxon>Poaceae</taxon>
        <taxon>PACMAD clade</taxon>
        <taxon>Panicoideae</taxon>
        <taxon>Andropogonodae</taxon>
        <taxon>Paspaleae</taxon>
        <taxon>Paspalinae</taxon>
        <taxon>Paspalum</taxon>
    </lineage>
</organism>
<dbReference type="EMBL" id="CP144746">
    <property type="protein sequence ID" value="WVZ55645.1"/>
    <property type="molecule type" value="Genomic_DNA"/>
</dbReference>
<accession>A0AAQ3PRW9</accession>
<name>A0AAQ3PRW9_PASNO</name>
<evidence type="ECO:0000256" key="1">
    <source>
        <dbReference type="SAM" id="MobiDB-lite"/>
    </source>
</evidence>
<reference evidence="2 3" key="1">
    <citation type="submission" date="2024-02" db="EMBL/GenBank/DDBJ databases">
        <title>High-quality chromosome-scale genome assembly of Pensacola bahiagrass (Paspalum notatum Flugge var. saurae).</title>
        <authorList>
            <person name="Vega J.M."/>
            <person name="Podio M."/>
            <person name="Orjuela J."/>
            <person name="Siena L.A."/>
            <person name="Pessino S.C."/>
            <person name="Combes M.C."/>
            <person name="Mariac C."/>
            <person name="Albertini E."/>
            <person name="Pupilli F."/>
            <person name="Ortiz J.P.A."/>
            <person name="Leblanc O."/>
        </authorList>
    </citation>
    <scope>NUCLEOTIDE SEQUENCE [LARGE SCALE GENOMIC DNA]</scope>
    <source>
        <strain evidence="2">R1</strain>
        <tissue evidence="2">Leaf</tissue>
    </source>
</reference>
<dbReference type="Proteomes" id="UP001341281">
    <property type="component" value="Chromosome 02"/>
</dbReference>
<proteinExistence type="predicted"/>
<feature type="region of interest" description="Disordered" evidence="1">
    <location>
        <begin position="1"/>
        <end position="38"/>
    </location>
</feature>
<sequence length="167" mass="17631">MPVRLAQGAHGRRGPCSPRRRPPSPRRVVGPAGVASEGSDRFCRPPVGCLLCDGCCVDLLFAGGRAGGHPTGPGAARLGGRARIKVLSTAALPLRGSTPSRFRETKVDCSHSWDETRKEIIEAKRGPGCVQIAKTSASTFMRSSIPFILSCLAGFISSAQGSWEEDC</sequence>
<feature type="compositionally biased region" description="Basic residues" evidence="1">
    <location>
        <begin position="10"/>
        <end position="24"/>
    </location>
</feature>
<keyword evidence="3" id="KW-1185">Reference proteome</keyword>